<dbReference type="STRING" id="220664.PFL_3168"/>
<dbReference type="KEGG" id="pfl:PFL_3168"/>
<dbReference type="EMBL" id="CP000076">
    <property type="protein sequence ID" value="AAY92438.1"/>
    <property type="molecule type" value="Genomic_DNA"/>
</dbReference>
<sequence length="99" mass="10772">MRRSWRRLRRQASSYEKELGLRRLEQVLRQGLFSVLKIRCRPCATRLAGGCAMGAKTPAAAPAAMFVGPLLRQQQSLRNAAGRAAVGEVPVSRAAAQAP</sequence>
<dbReference type="HOGENOM" id="CLU_2317975_0_0_6"/>
<dbReference type="AlphaFoldDB" id="Q4KBV9"/>
<evidence type="ECO:0000313" key="2">
    <source>
        <dbReference type="Proteomes" id="UP000008540"/>
    </source>
</evidence>
<name>Q4KBV9_PSEF5</name>
<proteinExistence type="predicted"/>
<reference evidence="1 2" key="1">
    <citation type="journal article" date="2005" name="Nat. Biotechnol.">
        <title>Complete genome sequence of the plant commensal Pseudomonas fluorescens Pf-5.</title>
        <authorList>
            <person name="Paulsen I.T."/>
            <person name="Press C.M."/>
            <person name="Ravel J."/>
            <person name="Kobayashi D.Y."/>
            <person name="Myers G.S."/>
            <person name="Mavrodi D.V."/>
            <person name="DeBoy R.T."/>
            <person name="Seshadri R."/>
            <person name="Ren Q."/>
            <person name="Madupu R."/>
            <person name="Dodson R.J."/>
            <person name="Durkin A.S."/>
            <person name="Brinkac L.M."/>
            <person name="Daugherty S.C."/>
            <person name="Sullivan S.A."/>
            <person name="Rosovitz M.J."/>
            <person name="Gwinn M.L."/>
            <person name="Zhou L."/>
            <person name="Schneider D.J."/>
            <person name="Cartinhour S.W."/>
            <person name="Nelson W.C."/>
            <person name="Weidman J."/>
            <person name="Watkins K."/>
            <person name="Tran K."/>
            <person name="Khouri H."/>
            <person name="Pierson E.A."/>
            <person name="Pierson L.S.III."/>
            <person name="Thomashow L.S."/>
            <person name="Loper J.E."/>
        </authorList>
    </citation>
    <scope>NUCLEOTIDE SEQUENCE [LARGE SCALE GENOMIC DNA]</scope>
    <source>
        <strain evidence="2">ATCC BAA-477 / NRRL B-23932 / Pf-5</strain>
    </source>
</reference>
<accession>Q4KBV9</accession>
<evidence type="ECO:0000313" key="1">
    <source>
        <dbReference type="EMBL" id="AAY92438.1"/>
    </source>
</evidence>
<gene>
    <name evidence="1" type="ordered locus">PFL_3168</name>
</gene>
<organism evidence="1 2">
    <name type="scientific">Pseudomonas fluorescens (strain ATCC BAA-477 / NRRL B-23932 / Pf-5)</name>
    <dbReference type="NCBI Taxonomy" id="220664"/>
    <lineage>
        <taxon>Bacteria</taxon>
        <taxon>Pseudomonadati</taxon>
        <taxon>Pseudomonadota</taxon>
        <taxon>Gammaproteobacteria</taxon>
        <taxon>Pseudomonadales</taxon>
        <taxon>Pseudomonadaceae</taxon>
        <taxon>Pseudomonas</taxon>
    </lineage>
</organism>
<protein>
    <submittedName>
        <fullName evidence="1">Uncharacterized protein</fullName>
    </submittedName>
</protein>
<dbReference type="Proteomes" id="UP000008540">
    <property type="component" value="Chromosome"/>
</dbReference>